<accession>A0ABR7QCZ5</accession>
<dbReference type="EMBL" id="JACGWS010000011">
    <property type="protein sequence ID" value="MBC8756429.1"/>
    <property type="molecule type" value="Genomic_DNA"/>
</dbReference>
<evidence type="ECO:0000259" key="2">
    <source>
        <dbReference type="Pfam" id="PF19658"/>
    </source>
</evidence>
<keyword evidence="4" id="KW-1185">Reference proteome</keyword>
<evidence type="ECO:0000313" key="3">
    <source>
        <dbReference type="EMBL" id="MBC8756429.1"/>
    </source>
</evidence>
<feature type="transmembrane region" description="Helical" evidence="1">
    <location>
        <begin position="328"/>
        <end position="346"/>
    </location>
</feature>
<comment type="caution">
    <text evidence="3">The sequence shown here is derived from an EMBL/GenBank/DDBJ whole genome shotgun (WGS) entry which is preliminary data.</text>
</comment>
<protein>
    <recommendedName>
        <fullName evidence="2">DUF6161 domain-containing protein</fullName>
    </recommendedName>
</protein>
<keyword evidence="1" id="KW-1133">Transmembrane helix</keyword>
<keyword evidence="1" id="KW-0472">Membrane</keyword>
<gene>
    <name evidence="3" type="ORF">H2O64_17275</name>
</gene>
<sequence length="421" mass="49792">MDLINDYITLEELKEKINTLPAEKQEHLKMFGATANYPQANVYKELKGFINLYRFVLKQYKGWDSQEDLNGYFETSKLYFHEILKLFNKFIDNNFRENKDRFNNNGDTATAGIIMLRQKSYNDEYIFTYDAAATEFLTNLHKRDESKVHKAASYLAGEKIENLDSDDFFFLQELYEFRRNENDYIKRSEAEKKSLQVLRSEFESYIEKVEHKLTSFDGRSTEKFEGWFRTERQDYDRWITKTQKAFQTFDEKSKQTITDKEELYDKKLQLSAPTEYWSKRAIQLRKEGNKWLYWLIGCSVIAITLLTLILYFISDGTLKELYEKTGLAIRWSIVFITLISFLAFGIRTFTKLMFSSYHLASDAEERKQLTYVYLALKQDKNIDEKERHLVLQSLFSRSDSGLLKSDTSPTMPGGILEKITK</sequence>
<proteinExistence type="predicted"/>
<dbReference type="InterPro" id="IPR046159">
    <property type="entry name" value="DUF6161"/>
</dbReference>
<evidence type="ECO:0000256" key="1">
    <source>
        <dbReference type="SAM" id="Phobius"/>
    </source>
</evidence>
<dbReference type="Pfam" id="PF19658">
    <property type="entry name" value="DUF6161"/>
    <property type="match status" value="1"/>
</dbReference>
<dbReference type="Proteomes" id="UP000619238">
    <property type="component" value="Unassembled WGS sequence"/>
</dbReference>
<organism evidence="3 4">
    <name type="scientific">Kordia aestuariivivens</name>
    <dbReference type="NCBI Taxonomy" id="2759037"/>
    <lineage>
        <taxon>Bacteria</taxon>
        <taxon>Pseudomonadati</taxon>
        <taxon>Bacteroidota</taxon>
        <taxon>Flavobacteriia</taxon>
        <taxon>Flavobacteriales</taxon>
        <taxon>Flavobacteriaceae</taxon>
        <taxon>Kordia</taxon>
    </lineage>
</organism>
<evidence type="ECO:0000313" key="4">
    <source>
        <dbReference type="Proteomes" id="UP000619238"/>
    </source>
</evidence>
<reference evidence="3 4" key="1">
    <citation type="submission" date="2020-07" db="EMBL/GenBank/DDBJ databases">
        <title>Description of Kordia aestuariivivens sp. nov., isolated from a tidal flat.</title>
        <authorList>
            <person name="Park S."/>
            <person name="Yoon J.-H."/>
        </authorList>
    </citation>
    <scope>NUCLEOTIDE SEQUENCE [LARGE SCALE GENOMIC DNA]</scope>
    <source>
        <strain evidence="3 4">YSTF-M3</strain>
    </source>
</reference>
<feature type="domain" description="DUF6161" evidence="2">
    <location>
        <begin position="198"/>
        <end position="409"/>
    </location>
</feature>
<name>A0ABR7QCZ5_9FLAO</name>
<feature type="transmembrane region" description="Helical" evidence="1">
    <location>
        <begin position="291"/>
        <end position="313"/>
    </location>
</feature>
<keyword evidence="1" id="KW-0812">Transmembrane</keyword>
<dbReference type="RefSeq" id="WP_187563465.1">
    <property type="nucleotide sequence ID" value="NZ_JACGWS010000011.1"/>
</dbReference>